<evidence type="ECO:0000256" key="2">
    <source>
        <dbReference type="SAM" id="Phobius"/>
    </source>
</evidence>
<accession>A0A2G5UC32</accession>
<dbReference type="EMBL" id="PDUG01000004">
    <property type="protein sequence ID" value="PIC36806.1"/>
    <property type="molecule type" value="Genomic_DNA"/>
</dbReference>
<keyword evidence="4" id="KW-1185">Reference proteome</keyword>
<feature type="compositionally biased region" description="Basic and acidic residues" evidence="1">
    <location>
        <begin position="66"/>
        <end position="87"/>
    </location>
</feature>
<evidence type="ECO:0000256" key="1">
    <source>
        <dbReference type="SAM" id="MobiDB-lite"/>
    </source>
</evidence>
<protein>
    <recommendedName>
        <fullName evidence="5">Transmembrane protein</fullName>
    </recommendedName>
</protein>
<sequence>MWDTHEEEKCLLLEYGHEKSKSSVKSRRFLNANRLFYTLFIVSVLVFIGLYASVFWEEKAEHATHDRDAPEKSKLAEPSHAHSETLTKKNALTTTTTTTTTTNGFKKRKFQNFPKFYFFQLFFSFLNPFSAFFCFFTD</sequence>
<dbReference type="Proteomes" id="UP000230233">
    <property type="component" value="Chromosome IV"/>
</dbReference>
<organism evidence="3 4">
    <name type="scientific">Caenorhabditis nigoni</name>
    <dbReference type="NCBI Taxonomy" id="1611254"/>
    <lineage>
        <taxon>Eukaryota</taxon>
        <taxon>Metazoa</taxon>
        <taxon>Ecdysozoa</taxon>
        <taxon>Nematoda</taxon>
        <taxon>Chromadorea</taxon>
        <taxon>Rhabditida</taxon>
        <taxon>Rhabditina</taxon>
        <taxon>Rhabditomorpha</taxon>
        <taxon>Rhabditoidea</taxon>
        <taxon>Rhabditidae</taxon>
        <taxon>Peloderinae</taxon>
        <taxon>Caenorhabditis</taxon>
    </lineage>
</organism>
<feature type="transmembrane region" description="Helical" evidence="2">
    <location>
        <begin position="116"/>
        <end position="136"/>
    </location>
</feature>
<keyword evidence="2" id="KW-0472">Membrane</keyword>
<keyword evidence="2" id="KW-0812">Transmembrane</keyword>
<feature type="transmembrane region" description="Helical" evidence="2">
    <location>
        <begin position="35"/>
        <end position="56"/>
    </location>
</feature>
<comment type="caution">
    <text evidence="3">The sequence shown here is derived from an EMBL/GenBank/DDBJ whole genome shotgun (WGS) entry which is preliminary data.</text>
</comment>
<dbReference type="AlphaFoldDB" id="A0A2G5UC32"/>
<proteinExistence type="predicted"/>
<feature type="region of interest" description="Disordered" evidence="1">
    <location>
        <begin position="66"/>
        <end position="92"/>
    </location>
</feature>
<evidence type="ECO:0000313" key="3">
    <source>
        <dbReference type="EMBL" id="PIC36806.1"/>
    </source>
</evidence>
<name>A0A2G5UC32_9PELO</name>
<reference evidence="4" key="1">
    <citation type="submission" date="2017-10" db="EMBL/GenBank/DDBJ databases">
        <title>Rapid genome shrinkage in a self-fertile nematode reveals novel sperm competition proteins.</title>
        <authorList>
            <person name="Yin D."/>
            <person name="Schwarz E.M."/>
            <person name="Thomas C.G."/>
            <person name="Felde R.L."/>
            <person name="Korf I.F."/>
            <person name="Cutter A.D."/>
            <person name="Schartner C.M."/>
            <person name="Ralston E.J."/>
            <person name="Meyer B.J."/>
            <person name="Haag E.S."/>
        </authorList>
    </citation>
    <scope>NUCLEOTIDE SEQUENCE [LARGE SCALE GENOMIC DNA]</scope>
    <source>
        <strain evidence="4">JU1422</strain>
    </source>
</reference>
<evidence type="ECO:0000313" key="4">
    <source>
        <dbReference type="Proteomes" id="UP000230233"/>
    </source>
</evidence>
<gene>
    <name evidence="3" type="primary">Cnig_chr_IV.g15668</name>
    <name evidence="3" type="ORF">B9Z55_015668</name>
</gene>
<keyword evidence="2" id="KW-1133">Transmembrane helix</keyword>
<evidence type="ECO:0008006" key="5">
    <source>
        <dbReference type="Google" id="ProtNLM"/>
    </source>
</evidence>